<evidence type="ECO:0000256" key="1">
    <source>
        <dbReference type="SAM" id="MobiDB-lite"/>
    </source>
</evidence>
<name>A0A0F9RRA0_9ZZZZ</name>
<sequence>MTQADYNKLLNCPRCGTMGAIYLLKLAGPKIIVKQRCPKHGGRSYKIPIMQKDNFIPHIRSAVFRCFKCGQEATVDHVKTSGPWTLIKCSCPTHGKKLPYQKIWNTVYSEISSNAFSAPQSDIPQPKQPQPTPSEEKKFCPSCGTPLEEIGRFCGTCGEELE</sequence>
<proteinExistence type="predicted"/>
<reference evidence="2" key="1">
    <citation type="journal article" date="2015" name="Nature">
        <title>Complex archaea that bridge the gap between prokaryotes and eukaryotes.</title>
        <authorList>
            <person name="Spang A."/>
            <person name="Saw J.H."/>
            <person name="Jorgensen S.L."/>
            <person name="Zaremba-Niedzwiedzka K."/>
            <person name="Martijn J."/>
            <person name="Lind A.E."/>
            <person name="van Eijk R."/>
            <person name="Schleper C."/>
            <person name="Guy L."/>
            <person name="Ettema T.J."/>
        </authorList>
    </citation>
    <scope>NUCLEOTIDE SEQUENCE</scope>
</reference>
<evidence type="ECO:0008006" key="3">
    <source>
        <dbReference type="Google" id="ProtNLM"/>
    </source>
</evidence>
<dbReference type="AlphaFoldDB" id="A0A0F9RRA0"/>
<dbReference type="EMBL" id="LAZR01002630">
    <property type="protein sequence ID" value="KKN27521.1"/>
    <property type="molecule type" value="Genomic_DNA"/>
</dbReference>
<comment type="caution">
    <text evidence="2">The sequence shown here is derived from an EMBL/GenBank/DDBJ whole genome shotgun (WGS) entry which is preliminary data.</text>
</comment>
<protein>
    <recommendedName>
        <fullName evidence="3">Zinc-ribbon domain-containing protein</fullName>
    </recommendedName>
</protein>
<accession>A0A0F9RRA0</accession>
<gene>
    <name evidence="2" type="ORF">LCGC14_0863770</name>
</gene>
<organism evidence="2">
    <name type="scientific">marine sediment metagenome</name>
    <dbReference type="NCBI Taxonomy" id="412755"/>
    <lineage>
        <taxon>unclassified sequences</taxon>
        <taxon>metagenomes</taxon>
        <taxon>ecological metagenomes</taxon>
    </lineage>
</organism>
<evidence type="ECO:0000313" key="2">
    <source>
        <dbReference type="EMBL" id="KKN27521.1"/>
    </source>
</evidence>
<feature type="region of interest" description="Disordered" evidence="1">
    <location>
        <begin position="117"/>
        <end position="140"/>
    </location>
</feature>